<dbReference type="HOGENOM" id="CLU_016574_5_0_1"/>
<evidence type="ECO:0000313" key="8">
    <source>
        <dbReference type="EMBL" id="KIW88582.1"/>
    </source>
</evidence>
<dbReference type="PROSITE" id="PS50048">
    <property type="entry name" value="ZN2_CY6_FUNGAL_2"/>
    <property type="match status" value="1"/>
</dbReference>
<dbReference type="Proteomes" id="UP000053789">
    <property type="component" value="Unassembled WGS sequence"/>
</dbReference>
<dbReference type="InterPro" id="IPR036864">
    <property type="entry name" value="Zn2-C6_fun-type_DNA-bd_sf"/>
</dbReference>
<dbReference type="SUPFAM" id="SSF57701">
    <property type="entry name" value="Zn2/Cys6 DNA-binding domain"/>
    <property type="match status" value="1"/>
</dbReference>
<dbReference type="PANTHER" id="PTHR31668">
    <property type="entry name" value="GLUCOSE TRANSPORT TRANSCRIPTION REGULATOR RGT1-RELATED-RELATED"/>
    <property type="match status" value="1"/>
</dbReference>
<evidence type="ECO:0000256" key="6">
    <source>
        <dbReference type="SAM" id="MobiDB-lite"/>
    </source>
</evidence>
<dbReference type="InterPro" id="IPR050797">
    <property type="entry name" value="Carb_Metab_Trans_Reg"/>
</dbReference>
<dbReference type="Pfam" id="PF00172">
    <property type="entry name" value="Zn_clus"/>
    <property type="match status" value="1"/>
</dbReference>
<proteinExistence type="predicted"/>
<dbReference type="Pfam" id="PF04082">
    <property type="entry name" value="Fungal_trans"/>
    <property type="match status" value="1"/>
</dbReference>
<dbReference type="GO" id="GO:0003677">
    <property type="term" value="F:DNA binding"/>
    <property type="evidence" value="ECO:0007669"/>
    <property type="project" value="UniProtKB-KW"/>
</dbReference>
<sequence length="683" mass="76350">MDNLSLMADSLEDQADAPTTAESYQPLLPCDACRRRKVKCSKDEPCERCVSSGLRCTREIARKKRGPKKGSGSVLAKLRDESQAMSPPQEQTFPPLDLPQLQLHIPSLNRAVAHDSPLASSLSSPTSSYFGDSYGPTSDPSVVPRSFPVYQNGAAFDPTLHKEFSQAGIQFPASWQMQTSELLQFQAPRSPNGYMSIRDLAQEIFQETYPPVSRALPPRSNAQTPSRSPTPLTKPTSLEAILNRAPTSAPTSAPSPTLTATSSPMPLHRPRSLYRSDSGDFQSPHQILALAAEFELSANLMTLCIRQYFRHLYPIRPTIHESSFLQRLNRFDELSNEEKILVLSICANTVLHAAPQSDLSLDKKMQLGKQFVELCFRLRGQYDWAESATLLSIQASYHISVALFELKKPRSHELYLREAISMAIEQGLHLESTYFGMDDIQAICSRRTFALLFITERGLAILRNKRAQISRLPLLSNEYFDEQDGIILAGFTALVNLFSILDEKFVQLWSTTSFESVSSGYEPYDNIAAIQHSLNEMSFENFPMTDIQKADVLITHHWLRLIFWQASMRQGLISYSASDPIFTSTYPITIAKDLCAAISGLTHNAILVHGLGIFEKLFEVAYTLMDALTIANTYWSDSQELRHLFNLLSASPNSQSTYVKMLRTKIQEGSPAASPPHRGPQLM</sequence>
<name>A0A0D2FPP8_CLAB1</name>
<feature type="compositionally biased region" description="Low complexity" evidence="6">
    <location>
        <begin position="245"/>
        <end position="264"/>
    </location>
</feature>
<evidence type="ECO:0000256" key="5">
    <source>
        <dbReference type="ARBA" id="ARBA00023242"/>
    </source>
</evidence>
<dbReference type="CDD" id="cd12148">
    <property type="entry name" value="fungal_TF_MHR"/>
    <property type="match status" value="1"/>
</dbReference>
<dbReference type="EMBL" id="KN846998">
    <property type="protein sequence ID" value="KIW88582.1"/>
    <property type="molecule type" value="Genomic_DNA"/>
</dbReference>
<feature type="region of interest" description="Disordered" evidence="6">
    <location>
        <begin position="1"/>
        <end position="21"/>
    </location>
</feature>
<dbReference type="GO" id="GO:0006351">
    <property type="term" value="P:DNA-templated transcription"/>
    <property type="evidence" value="ECO:0007669"/>
    <property type="project" value="InterPro"/>
</dbReference>
<feature type="region of interest" description="Disordered" evidence="6">
    <location>
        <begin position="211"/>
        <end position="278"/>
    </location>
</feature>
<dbReference type="GeneID" id="27703556"/>
<keyword evidence="5" id="KW-0539">Nucleus</keyword>
<dbReference type="GO" id="GO:0008270">
    <property type="term" value="F:zinc ion binding"/>
    <property type="evidence" value="ECO:0007669"/>
    <property type="project" value="InterPro"/>
</dbReference>
<evidence type="ECO:0000256" key="4">
    <source>
        <dbReference type="ARBA" id="ARBA00023163"/>
    </source>
</evidence>
<dbReference type="GO" id="GO:0000981">
    <property type="term" value="F:DNA-binding transcription factor activity, RNA polymerase II-specific"/>
    <property type="evidence" value="ECO:0007669"/>
    <property type="project" value="InterPro"/>
</dbReference>
<reference evidence="8" key="1">
    <citation type="submission" date="2015-01" db="EMBL/GenBank/DDBJ databases">
        <title>The Genome Sequence of Cladophialophora bantiana CBS 173.52.</title>
        <authorList>
            <consortium name="The Broad Institute Genomics Platform"/>
            <person name="Cuomo C."/>
            <person name="de Hoog S."/>
            <person name="Gorbushina A."/>
            <person name="Stielow B."/>
            <person name="Teixiera M."/>
            <person name="Abouelleil A."/>
            <person name="Chapman S.B."/>
            <person name="Priest M."/>
            <person name="Young S.K."/>
            <person name="Wortman J."/>
            <person name="Nusbaum C."/>
            <person name="Birren B."/>
        </authorList>
    </citation>
    <scope>NUCLEOTIDE SEQUENCE [LARGE SCALE GENOMIC DNA]</scope>
    <source>
        <strain evidence="8">CBS 173.52</strain>
    </source>
</reference>
<dbReference type="RefSeq" id="XP_016615251.1">
    <property type="nucleotide sequence ID" value="XM_016768344.1"/>
</dbReference>
<dbReference type="Gene3D" id="4.10.240.10">
    <property type="entry name" value="Zn(2)-C6 fungal-type DNA-binding domain"/>
    <property type="match status" value="1"/>
</dbReference>
<dbReference type="PANTHER" id="PTHR31668:SF29">
    <property type="entry name" value="ZN(2)-C6 FUNGAL-TYPE DOMAIN-CONTAINING PROTEIN"/>
    <property type="match status" value="1"/>
</dbReference>
<gene>
    <name evidence="8" type="ORF">Z519_10628</name>
</gene>
<feature type="compositionally biased region" description="Polar residues" evidence="6">
    <location>
        <begin position="220"/>
        <end position="236"/>
    </location>
</feature>
<dbReference type="InterPro" id="IPR001138">
    <property type="entry name" value="Zn2Cys6_DnaBD"/>
</dbReference>
<accession>A0A0D2FPP8</accession>
<keyword evidence="9" id="KW-1185">Reference proteome</keyword>
<dbReference type="CDD" id="cd00067">
    <property type="entry name" value="GAL4"/>
    <property type="match status" value="1"/>
</dbReference>
<evidence type="ECO:0000259" key="7">
    <source>
        <dbReference type="PROSITE" id="PS50048"/>
    </source>
</evidence>
<keyword evidence="3" id="KW-0238">DNA-binding</keyword>
<keyword evidence="1" id="KW-0479">Metal-binding</keyword>
<dbReference type="AlphaFoldDB" id="A0A0D2FPP8"/>
<dbReference type="InterPro" id="IPR007219">
    <property type="entry name" value="XnlR_reg_dom"/>
</dbReference>
<evidence type="ECO:0000256" key="3">
    <source>
        <dbReference type="ARBA" id="ARBA00023125"/>
    </source>
</evidence>
<protein>
    <recommendedName>
        <fullName evidence="7">Zn(2)-C6 fungal-type domain-containing protein</fullName>
    </recommendedName>
</protein>
<keyword evidence="2" id="KW-0805">Transcription regulation</keyword>
<keyword evidence="4" id="KW-0804">Transcription</keyword>
<dbReference type="PROSITE" id="PS00463">
    <property type="entry name" value="ZN2_CY6_FUNGAL_1"/>
    <property type="match status" value="1"/>
</dbReference>
<dbReference type="SMART" id="SM00066">
    <property type="entry name" value="GAL4"/>
    <property type="match status" value="1"/>
</dbReference>
<feature type="domain" description="Zn(2)-C6 fungal-type" evidence="7">
    <location>
        <begin position="29"/>
        <end position="58"/>
    </location>
</feature>
<dbReference type="VEuPathDB" id="FungiDB:Z519_10628"/>
<dbReference type="OrthoDB" id="4132249at2759"/>
<evidence type="ECO:0000256" key="2">
    <source>
        <dbReference type="ARBA" id="ARBA00023015"/>
    </source>
</evidence>
<evidence type="ECO:0000313" key="9">
    <source>
        <dbReference type="Proteomes" id="UP000053789"/>
    </source>
</evidence>
<evidence type="ECO:0000256" key="1">
    <source>
        <dbReference type="ARBA" id="ARBA00022723"/>
    </source>
</evidence>
<organism evidence="8 9">
    <name type="scientific">Cladophialophora bantiana (strain ATCC 10958 / CBS 173.52 / CDC B-1940 / NIH 8579)</name>
    <name type="common">Xylohypha bantiana</name>
    <dbReference type="NCBI Taxonomy" id="1442370"/>
    <lineage>
        <taxon>Eukaryota</taxon>
        <taxon>Fungi</taxon>
        <taxon>Dikarya</taxon>
        <taxon>Ascomycota</taxon>
        <taxon>Pezizomycotina</taxon>
        <taxon>Eurotiomycetes</taxon>
        <taxon>Chaetothyriomycetidae</taxon>
        <taxon>Chaetothyriales</taxon>
        <taxon>Herpotrichiellaceae</taxon>
        <taxon>Cladophialophora</taxon>
    </lineage>
</organism>